<dbReference type="Proteomes" id="UP000075260">
    <property type="component" value="Unassembled WGS sequence"/>
</dbReference>
<accession>A0A150QQC2</accession>
<evidence type="ECO:0000313" key="3">
    <source>
        <dbReference type="Proteomes" id="UP000075260"/>
    </source>
</evidence>
<evidence type="ECO:0000313" key="2">
    <source>
        <dbReference type="EMBL" id="KYF70032.1"/>
    </source>
</evidence>
<organism evidence="2 3">
    <name type="scientific">Sorangium cellulosum</name>
    <name type="common">Polyangium cellulosum</name>
    <dbReference type="NCBI Taxonomy" id="56"/>
    <lineage>
        <taxon>Bacteria</taxon>
        <taxon>Pseudomonadati</taxon>
        <taxon>Myxococcota</taxon>
        <taxon>Polyangia</taxon>
        <taxon>Polyangiales</taxon>
        <taxon>Polyangiaceae</taxon>
        <taxon>Sorangium</taxon>
    </lineage>
</organism>
<name>A0A150QQC2_SORCE</name>
<comment type="caution">
    <text evidence="2">The sequence shown here is derived from an EMBL/GenBank/DDBJ whole genome shotgun (WGS) entry which is preliminary data.</text>
</comment>
<dbReference type="AlphaFoldDB" id="A0A150QQC2"/>
<gene>
    <name evidence="2" type="ORF">BE15_16760</name>
</gene>
<dbReference type="EMBL" id="JEMA01000433">
    <property type="protein sequence ID" value="KYF70032.1"/>
    <property type="molecule type" value="Genomic_DNA"/>
</dbReference>
<feature type="compositionally biased region" description="Acidic residues" evidence="1">
    <location>
        <begin position="1"/>
        <end position="10"/>
    </location>
</feature>
<feature type="region of interest" description="Disordered" evidence="1">
    <location>
        <begin position="1"/>
        <end position="91"/>
    </location>
</feature>
<protein>
    <submittedName>
        <fullName evidence="2">Uncharacterized protein</fullName>
    </submittedName>
</protein>
<proteinExistence type="predicted"/>
<evidence type="ECO:0000256" key="1">
    <source>
        <dbReference type="SAM" id="MobiDB-lite"/>
    </source>
</evidence>
<feature type="compositionally biased region" description="Gly residues" evidence="1">
    <location>
        <begin position="13"/>
        <end position="82"/>
    </location>
</feature>
<sequence length="201" mass="19391">MLVACGDDDPSAGAGGAGGHADGGGGTHAEGGGPAGEGGNAEGGGPAGEGGNAEGGGPAGEGGNAEGGGPAGEGGGPTGAGGLDPVELAIGTDDDATSGCATFVNGVWGVDETAFFEGEATNLECALVPVWVDGDAYWITSRDFGGEIDVYDLNYNILAADARIEKASSSFVLLDTAFEEIFSGTILVTSLTDDSVTLSIE</sequence>
<reference evidence="2 3" key="1">
    <citation type="submission" date="2014-02" db="EMBL/GenBank/DDBJ databases">
        <title>The small core and large imbalanced accessory genome model reveals a collaborative survival strategy of Sorangium cellulosum strains in nature.</title>
        <authorList>
            <person name="Han K."/>
            <person name="Peng R."/>
            <person name="Blom J."/>
            <person name="Li Y.-Z."/>
        </authorList>
    </citation>
    <scope>NUCLEOTIDE SEQUENCE [LARGE SCALE GENOMIC DNA]</scope>
    <source>
        <strain evidence="2 3">So0008-312</strain>
    </source>
</reference>